<dbReference type="AlphaFoldDB" id="C5LMK7"/>
<reference evidence="1 2" key="1">
    <citation type="submission" date="2008-07" db="EMBL/GenBank/DDBJ databases">
        <authorList>
            <person name="El-Sayed N."/>
            <person name="Caler E."/>
            <person name="Inman J."/>
            <person name="Amedeo P."/>
            <person name="Hass B."/>
            <person name="Wortman J."/>
        </authorList>
    </citation>
    <scope>NUCLEOTIDE SEQUENCE [LARGE SCALE GENOMIC DNA]</scope>
    <source>
        <strain evidence="2">ATCC 50983 / TXsc</strain>
    </source>
</reference>
<accession>C5LMK7</accession>
<gene>
    <name evidence="1" type="ORF">Pmar_PMAR024343</name>
</gene>
<dbReference type="RefSeq" id="XP_002769306.1">
    <property type="nucleotide sequence ID" value="XM_002769260.1"/>
</dbReference>
<sequence length="51" mass="5678">VRIAFHKSIWQPRIVPIDAVTPRGVSVSILDQVRFVPKKIGSRPSPGDKVE</sequence>
<feature type="non-terminal residue" evidence="1">
    <location>
        <position position="51"/>
    </location>
</feature>
<dbReference type="EMBL" id="GG683568">
    <property type="protein sequence ID" value="EER02024.1"/>
    <property type="molecule type" value="Genomic_DNA"/>
</dbReference>
<evidence type="ECO:0000313" key="1">
    <source>
        <dbReference type="EMBL" id="EER02024.1"/>
    </source>
</evidence>
<protein>
    <submittedName>
        <fullName evidence="1">Uncharacterized protein</fullName>
    </submittedName>
</protein>
<feature type="non-terminal residue" evidence="1">
    <location>
        <position position="1"/>
    </location>
</feature>
<keyword evidence="2" id="KW-1185">Reference proteome</keyword>
<dbReference type="GeneID" id="9054758"/>
<evidence type="ECO:0000313" key="2">
    <source>
        <dbReference type="Proteomes" id="UP000007800"/>
    </source>
</evidence>
<dbReference type="Proteomes" id="UP000007800">
    <property type="component" value="Unassembled WGS sequence"/>
</dbReference>
<proteinExistence type="predicted"/>
<organism evidence="2">
    <name type="scientific">Perkinsus marinus (strain ATCC 50983 / TXsc)</name>
    <dbReference type="NCBI Taxonomy" id="423536"/>
    <lineage>
        <taxon>Eukaryota</taxon>
        <taxon>Sar</taxon>
        <taxon>Alveolata</taxon>
        <taxon>Perkinsozoa</taxon>
        <taxon>Perkinsea</taxon>
        <taxon>Perkinsida</taxon>
        <taxon>Perkinsidae</taxon>
        <taxon>Perkinsus</taxon>
    </lineage>
</organism>
<dbReference type="InParanoid" id="C5LMK7"/>
<name>C5LMK7_PERM5</name>